<feature type="compositionally biased region" description="Basic and acidic residues" evidence="1">
    <location>
        <begin position="1"/>
        <end position="12"/>
    </location>
</feature>
<dbReference type="Proteomes" id="UP000324222">
    <property type="component" value="Unassembled WGS sequence"/>
</dbReference>
<evidence type="ECO:0000313" key="2">
    <source>
        <dbReference type="EMBL" id="MPC87682.1"/>
    </source>
</evidence>
<reference evidence="2 3" key="1">
    <citation type="submission" date="2019-05" db="EMBL/GenBank/DDBJ databases">
        <title>Another draft genome of Portunus trituberculatus and its Hox gene families provides insights of decapod evolution.</title>
        <authorList>
            <person name="Jeong J.-H."/>
            <person name="Song I."/>
            <person name="Kim S."/>
            <person name="Choi T."/>
            <person name="Kim D."/>
            <person name="Ryu S."/>
            <person name="Kim W."/>
        </authorList>
    </citation>
    <scope>NUCLEOTIDE SEQUENCE [LARGE SCALE GENOMIC DNA]</scope>
    <source>
        <tissue evidence="2">Muscle</tissue>
    </source>
</reference>
<evidence type="ECO:0000256" key="1">
    <source>
        <dbReference type="SAM" id="MobiDB-lite"/>
    </source>
</evidence>
<proteinExistence type="predicted"/>
<name>A0A5B7IUW8_PORTR</name>
<keyword evidence="3" id="KW-1185">Reference proteome</keyword>
<protein>
    <submittedName>
        <fullName evidence="2">Uncharacterized protein</fullName>
    </submittedName>
</protein>
<comment type="caution">
    <text evidence="2">The sequence shown here is derived from an EMBL/GenBank/DDBJ whole genome shotgun (WGS) entry which is preliminary data.</text>
</comment>
<dbReference type="AlphaFoldDB" id="A0A5B7IUW8"/>
<sequence>MDTQTRDNDSRGPTRRLVITQVTHKDESPQPRAPPDLCLVANNVAATTITSLRPLDVSAASESSRRSSTSPCVTKSSFWSSVTPPCCWKEEEEEHEKMVVWWREEG</sequence>
<dbReference type="EMBL" id="VSRR010075235">
    <property type="protein sequence ID" value="MPC87682.1"/>
    <property type="molecule type" value="Genomic_DNA"/>
</dbReference>
<feature type="region of interest" description="Disordered" evidence="1">
    <location>
        <begin position="56"/>
        <end position="83"/>
    </location>
</feature>
<accession>A0A5B7IUW8</accession>
<gene>
    <name evidence="2" type="ORF">E2C01_082554</name>
</gene>
<evidence type="ECO:0000313" key="3">
    <source>
        <dbReference type="Proteomes" id="UP000324222"/>
    </source>
</evidence>
<feature type="compositionally biased region" description="Low complexity" evidence="1">
    <location>
        <begin position="58"/>
        <end position="70"/>
    </location>
</feature>
<feature type="compositionally biased region" description="Polar residues" evidence="1">
    <location>
        <begin position="71"/>
        <end position="83"/>
    </location>
</feature>
<feature type="region of interest" description="Disordered" evidence="1">
    <location>
        <begin position="1"/>
        <end position="36"/>
    </location>
</feature>
<organism evidence="2 3">
    <name type="scientific">Portunus trituberculatus</name>
    <name type="common">Swimming crab</name>
    <name type="synonym">Neptunus trituberculatus</name>
    <dbReference type="NCBI Taxonomy" id="210409"/>
    <lineage>
        <taxon>Eukaryota</taxon>
        <taxon>Metazoa</taxon>
        <taxon>Ecdysozoa</taxon>
        <taxon>Arthropoda</taxon>
        <taxon>Crustacea</taxon>
        <taxon>Multicrustacea</taxon>
        <taxon>Malacostraca</taxon>
        <taxon>Eumalacostraca</taxon>
        <taxon>Eucarida</taxon>
        <taxon>Decapoda</taxon>
        <taxon>Pleocyemata</taxon>
        <taxon>Brachyura</taxon>
        <taxon>Eubrachyura</taxon>
        <taxon>Portunoidea</taxon>
        <taxon>Portunidae</taxon>
        <taxon>Portuninae</taxon>
        <taxon>Portunus</taxon>
    </lineage>
</organism>